<evidence type="ECO:0000313" key="3">
    <source>
        <dbReference type="EMBL" id="KAF2887917.1"/>
    </source>
</evidence>
<comment type="caution">
    <text evidence="3">The sequence shown here is derived from an EMBL/GenBank/DDBJ whole genome shotgun (WGS) entry which is preliminary data.</text>
</comment>
<proteinExistence type="predicted"/>
<gene>
    <name evidence="3" type="ORF">ILUMI_18256</name>
</gene>
<sequence length="210" mass="24292">ADSDSGDAEEDFVSKSDHETDSEQETEKSVSEEKDDAAENIIWEKMRLQSEELPPEFVQTRSRPKDSSLFAFQKNCALATFVPRKYKKVLVVSTMHHDNEIDPVTNKPEIIMEYKRSRFGVDMIDKMCISSNVSRNSRRRPLTIFFDLMNIGGLNALNLYVANKNYEKIERREFLSILAKDLSKPLILKRMYMKNIPKNIRSRTFSGEIG</sequence>
<evidence type="ECO:0000313" key="4">
    <source>
        <dbReference type="Proteomes" id="UP000801492"/>
    </source>
</evidence>
<dbReference type="Proteomes" id="UP000801492">
    <property type="component" value="Unassembled WGS sequence"/>
</dbReference>
<feature type="domain" description="PiggyBac transposable element-derived protein" evidence="2">
    <location>
        <begin position="49"/>
        <end position="156"/>
    </location>
</feature>
<name>A0A8K0CPH8_IGNLU</name>
<feature type="region of interest" description="Disordered" evidence="1">
    <location>
        <begin position="1"/>
        <end position="36"/>
    </location>
</feature>
<evidence type="ECO:0000259" key="2">
    <source>
        <dbReference type="Pfam" id="PF13843"/>
    </source>
</evidence>
<feature type="non-terminal residue" evidence="3">
    <location>
        <position position="1"/>
    </location>
</feature>
<feature type="compositionally biased region" description="Basic and acidic residues" evidence="1">
    <location>
        <begin position="12"/>
        <end position="32"/>
    </location>
</feature>
<dbReference type="Pfam" id="PF13843">
    <property type="entry name" value="DDE_Tnp_1_7"/>
    <property type="match status" value="1"/>
</dbReference>
<keyword evidence="4" id="KW-1185">Reference proteome</keyword>
<dbReference type="InterPro" id="IPR029526">
    <property type="entry name" value="PGBD"/>
</dbReference>
<feature type="compositionally biased region" description="Acidic residues" evidence="1">
    <location>
        <begin position="1"/>
        <end position="11"/>
    </location>
</feature>
<dbReference type="EMBL" id="VTPC01081141">
    <property type="protein sequence ID" value="KAF2887917.1"/>
    <property type="molecule type" value="Genomic_DNA"/>
</dbReference>
<protein>
    <recommendedName>
        <fullName evidence="2">PiggyBac transposable element-derived protein domain-containing protein</fullName>
    </recommendedName>
</protein>
<organism evidence="3 4">
    <name type="scientific">Ignelater luminosus</name>
    <name type="common">Cucubano</name>
    <name type="synonym">Pyrophorus luminosus</name>
    <dbReference type="NCBI Taxonomy" id="2038154"/>
    <lineage>
        <taxon>Eukaryota</taxon>
        <taxon>Metazoa</taxon>
        <taxon>Ecdysozoa</taxon>
        <taxon>Arthropoda</taxon>
        <taxon>Hexapoda</taxon>
        <taxon>Insecta</taxon>
        <taxon>Pterygota</taxon>
        <taxon>Neoptera</taxon>
        <taxon>Endopterygota</taxon>
        <taxon>Coleoptera</taxon>
        <taxon>Polyphaga</taxon>
        <taxon>Elateriformia</taxon>
        <taxon>Elateroidea</taxon>
        <taxon>Elateridae</taxon>
        <taxon>Agrypninae</taxon>
        <taxon>Pyrophorini</taxon>
        <taxon>Ignelater</taxon>
    </lineage>
</organism>
<evidence type="ECO:0000256" key="1">
    <source>
        <dbReference type="SAM" id="MobiDB-lite"/>
    </source>
</evidence>
<dbReference type="OrthoDB" id="6077919at2759"/>
<dbReference type="AlphaFoldDB" id="A0A8K0CPH8"/>
<reference evidence="3" key="1">
    <citation type="submission" date="2019-08" db="EMBL/GenBank/DDBJ databases">
        <title>The genome of the North American firefly Photinus pyralis.</title>
        <authorList>
            <consortium name="Photinus pyralis genome working group"/>
            <person name="Fallon T.R."/>
            <person name="Sander Lower S.E."/>
            <person name="Weng J.-K."/>
        </authorList>
    </citation>
    <scope>NUCLEOTIDE SEQUENCE</scope>
    <source>
        <strain evidence="3">TRF0915ILg1</strain>
        <tissue evidence="3">Whole body</tissue>
    </source>
</reference>
<accession>A0A8K0CPH8</accession>